<evidence type="ECO:0000313" key="1">
    <source>
        <dbReference type="EMBL" id="CAL1582781.1"/>
    </source>
</evidence>
<name>A0AAV2JYS1_KNICA</name>
<sequence>MASRPSEVAERCLTLALTLLSRRHRAAISTIVVSRHHQAAEGPLAHPPSSLLSPVRRAQSVADLPALSSRLRRRVPGSRCWPQTNAFHPTLSSLPARQDTASDSIRLLNELLALFRFTCMRAGARRS</sequence>
<dbReference type="Proteomes" id="UP001497482">
    <property type="component" value="Chromosome 15"/>
</dbReference>
<protein>
    <submittedName>
        <fullName evidence="1">Uncharacterized protein</fullName>
    </submittedName>
</protein>
<evidence type="ECO:0000313" key="2">
    <source>
        <dbReference type="Proteomes" id="UP001497482"/>
    </source>
</evidence>
<proteinExistence type="predicted"/>
<dbReference type="EMBL" id="OZ035837">
    <property type="protein sequence ID" value="CAL1582781.1"/>
    <property type="molecule type" value="Genomic_DNA"/>
</dbReference>
<reference evidence="1 2" key="1">
    <citation type="submission" date="2024-04" db="EMBL/GenBank/DDBJ databases">
        <authorList>
            <person name="Waldvogel A.-M."/>
            <person name="Schoenle A."/>
        </authorList>
    </citation>
    <scope>NUCLEOTIDE SEQUENCE [LARGE SCALE GENOMIC DNA]</scope>
</reference>
<accession>A0AAV2JYS1</accession>
<keyword evidence="2" id="KW-1185">Reference proteome</keyword>
<gene>
    <name evidence="1" type="ORF">KC01_LOCUS13331</name>
</gene>
<dbReference type="AlphaFoldDB" id="A0AAV2JYS1"/>
<organism evidence="1 2">
    <name type="scientific">Knipowitschia caucasica</name>
    <name type="common">Caucasian dwarf goby</name>
    <name type="synonym">Pomatoschistus caucasicus</name>
    <dbReference type="NCBI Taxonomy" id="637954"/>
    <lineage>
        <taxon>Eukaryota</taxon>
        <taxon>Metazoa</taxon>
        <taxon>Chordata</taxon>
        <taxon>Craniata</taxon>
        <taxon>Vertebrata</taxon>
        <taxon>Euteleostomi</taxon>
        <taxon>Actinopterygii</taxon>
        <taxon>Neopterygii</taxon>
        <taxon>Teleostei</taxon>
        <taxon>Neoteleostei</taxon>
        <taxon>Acanthomorphata</taxon>
        <taxon>Gobiaria</taxon>
        <taxon>Gobiiformes</taxon>
        <taxon>Gobioidei</taxon>
        <taxon>Gobiidae</taxon>
        <taxon>Gobiinae</taxon>
        <taxon>Knipowitschia</taxon>
    </lineage>
</organism>